<accession>A0A7J6VU29</accession>
<protein>
    <submittedName>
        <fullName evidence="1">Uncharacterized protein</fullName>
    </submittedName>
</protein>
<dbReference type="Proteomes" id="UP000554482">
    <property type="component" value="Unassembled WGS sequence"/>
</dbReference>
<evidence type="ECO:0000313" key="1">
    <source>
        <dbReference type="EMBL" id="KAF5187725.1"/>
    </source>
</evidence>
<evidence type="ECO:0000313" key="2">
    <source>
        <dbReference type="Proteomes" id="UP000554482"/>
    </source>
</evidence>
<dbReference type="EMBL" id="JABWDY010027651">
    <property type="protein sequence ID" value="KAF5187725.1"/>
    <property type="molecule type" value="Genomic_DNA"/>
</dbReference>
<comment type="caution">
    <text evidence="1">The sequence shown here is derived from an EMBL/GenBank/DDBJ whole genome shotgun (WGS) entry which is preliminary data.</text>
</comment>
<dbReference type="AlphaFoldDB" id="A0A7J6VU29"/>
<sequence length="132" mass="14382">MGTAALRSTGDRATLKGLLHWHARKCEGIPTGEAALSITWGRPLIAGAPFGSCFDFVFLRVCRPYLQAVEDKNTGFHASCTIEAVILRKEFESLSALVDRLPNVQLRASSIQSRRLRYGRGILDPGLGPNDG</sequence>
<name>A0A7J6VU29_THATH</name>
<proteinExistence type="predicted"/>
<keyword evidence="2" id="KW-1185">Reference proteome</keyword>
<gene>
    <name evidence="1" type="ORF">FRX31_022688</name>
</gene>
<organism evidence="1 2">
    <name type="scientific">Thalictrum thalictroides</name>
    <name type="common">Rue-anemone</name>
    <name type="synonym">Anemone thalictroides</name>
    <dbReference type="NCBI Taxonomy" id="46969"/>
    <lineage>
        <taxon>Eukaryota</taxon>
        <taxon>Viridiplantae</taxon>
        <taxon>Streptophyta</taxon>
        <taxon>Embryophyta</taxon>
        <taxon>Tracheophyta</taxon>
        <taxon>Spermatophyta</taxon>
        <taxon>Magnoliopsida</taxon>
        <taxon>Ranunculales</taxon>
        <taxon>Ranunculaceae</taxon>
        <taxon>Thalictroideae</taxon>
        <taxon>Thalictrum</taxon>
    </lineage>
</organism>
<reference evidence="1 2" key="1">
    <citation type="submission" date="2020-06" db="EMBL/GenBank/DDBJ databases">
        <title>Transcriptomic and genomic resources for Thalictrum thalictroides and T. hernandezii: Facilitating candidate gene discovery in an emerging model plant lineage.</title>
        <authorList>
            <person name="Arias T."/>
            <person name="Riano-Pachon D.M."/>
            <person name="Di Stilio V.S."/>
        </authorList>
    </citation>
    <scope>NUCLEOTIDE SEQUENCE [LARGE SCALE GENOMIC DNA]</scope>
    <source>
        <strain evidence="2">cv. WT478/WT964</strain>
        <tissue evidence="1">Leaves</tissue>
    </source>
</reference>